<dbReference type="InterPro" id="IPR045372">
    <property type="entry name" value="YidB"/>
</dbReference>
<accession>A0AA95H217</accession>
<dbReference type="EMBL" id="CP124755">
    <property type="protein sequence ID" value="WGZ89646.1"/>
    <property type="molecule type" value="Genomic_DNA"/>
</dbReference>
<proteinExistence type="predicted"/>
<dbReference type="InterPro" id="IPR018247">
    <property type="entry name" value="EF_Hand_1_Ca_BS"/>
</dbReference>
<name>A0AA95H217_9GAMM</name>
<dbReference type="AlphaFoldDB" id="A0AA95H217"/>
<reference evidence="1" key="2">
    <citation type="submission" date="2023-04" db="EMBL/GenBank/DDBJ databases">
        <authorList>
            <person name="Beletskiy A.V."/>
            <person name="Mardanov A.V."/>
            <person name="Ravin N.V."/>
        </authorList>
    </citation>
    <scope>NUCLEOTIDE SEQUENCE</scope>
    <source>
        <strain evidence="1">GKL-01</strain>
    </source>
</reference>
<dbReference type="SUPFAM" id="SSF140804">
    <property type="entry name" value="YidB-like"/>
    <property type="match status" value="1"/>
</dbReference>
<dbReference type="PROSITE" id="PS00018">
    <property type="entry name" value="EF_HAND_1"/>
    <property type="match status" value="1"/>
</dbReference>
<protein>
    <submittedName>
        <fullName evidence="1">YidB family protein</fullName>
    </submittedName>
</protein>
<organism evidence="1">
    <name type="scientific">Candidatus Thiocaldithrix dubininis</name>
    <dbReference type="NCBI Taxonomy" id="3080823"/>
    <lineage>
        <taxon>Bacteria</taxon>
        <taxon>Pseudomonadati</taxon>
        <taxon>Pseudomonadota</taxon>
        <taxon>Gammaproteobacteria</taxon>
        <taxon>Thiotrichales</taxon>
        <taxon>Thiotrichaceae</taxon>
        <taxon>Candidatus Thiocaldithrix</taxon>
    </lineage>
</organism>
<dbReference type="KEGG" id="tdu:QJT80_09030"/>
<reference evidence="1" key="1">
    <citation type="journal article" date="2023" name="Int. J. Mol. Sci.">
        <title>Metagenomics Revealed a New Genus 'Candidatus Thiocaldithrix dubininis' gen. nov., sp. nov. and a New Species 'Candidatus Thiothrix putei' sp. nov. in the Family Thiotrichaceae, Some Members of Which Have Traits of Both Na+- and H+-Motive Energetics.</title>
        <authorList>
            <person name="Ravin N.V."/>
            <person name="Muntyan M.S."/>
            <person name="Smolyakov D.D."/>
            <person name="Rudenko T.S."/>
            <person name="Beletsky A.V."/>
            <person name="Mardanov A.V."/>
            <person name="Grabovich M.Y."/>
        </authorList>
    </citation>
    <scope>NUCLEOTIDE SEQUENCE</scope>
    <source>
        <strain evidence="1">GKL-01</strain>
    </source>
</reference>
<gene>
    <name evidence="1" type="ORF">QJT80_09030</name>
</gene>
<dbReference type="InterPro" id="IPR027405">
    <property type="entry name" value="YidB-like"/>
</dbReference>
<dbReference type="Proteomes" id="UP001300672">
    <property type="component" value="Chromosome"/>
</dbReference>
<dbReference type="Pfam" id="PF20159">
    <property type="entry name" value="YidB"/>
    <property type="match status" value="1"/>
</dbReference>
<sequence length="162" mass="16424">MDMMSIVQIGAQVFQSQLDKDRDGQLEITEIASALMGLFSGSNAQGQAQANNPLGGLLSMVTGMQQSGNTDLVSLATSWLGSGSNATVSGTQVTQILGADQIAAFAKQLGISPEQAVSGLQAALPQVVDKASPTGSLDLNSLLDSVGGVSGAINLASKIFGR</sequence>
<dbReference type="Gene3D" id="1.10.10.690">
    <property type="entry name" value="YidB-like"/>
    <property type="match status" value="1"/>
</dbReference>
<evidence type="ECO:0000313" key="1">
    <source>
        <dbReference type="EMBL" id="WGZ89646.1"/>
    </source>
</evidence>